<dbReference type="SUPFAM" id="SSF53474">
    <property type="entry name" value="alpha/beta-Hydrolases"/>
    <property type="match status" value="1"/>
</dbReference>
<gene>
    <name evidence="2" type="ORF">M404DRAFT_1002504</name>
</gene>
<name>A0A0C3JXE0_PISTI</name>
<accession>A0A0C3JXE0</accession>
<dbReference type="InParanoid" id="A0A0C3JXE0"/>
<dbReference type="GO" id="GO:0016020">
    <property type="term" value="C:membrane"/>
    <property type="evidence" value="ECO:0007669"/>
    <property type="project" value="TreeGrafter"/>
</dbReference>
<proteinExistence type="predicted"/>
<dbReference type="AlphaFoldDB" id="A0A0C3JXE0"/>
<dbReference type="PANTHER" id="PTHR43798">
    <property type="entry name" value="MONOACYLGLYCEROL LIPASE"/>
    <property type="match status" value="1"/>
</dbReference>
<dbReference type="HOGENOM" id="CLU_020336_18_1_1"/>
<feature type="domain" description="AB hydrolase-1" evidence="1">
    <location>
        <begin position="32"/>
        <end position="274"/>
    </location>
</feature>
<dbReference type="STRING" id="870435.A0A0C3JXE0"/>
<dbReference type="Gene3D" id="3.40.50.1820">
    <property type="entry name" value="alpha/beta hydrolase"/>
    <property type="match status" value="1"/>
</dbReference>
<dbReference type="PANTHER" id="PTHR43798:SF33">
    <property type="entry name" value="HYDROLASE, PUTATIVE (AFU_ORTHOLOGUE AFUA_2G14860)-RELATED"/>
    <property type="match status" value="1"/>
</dbReference>
<protein>
    <recommendedName>
        <fullName evidence="1">AB hydrolase-1 domain-containing protein</fullName>
    </recommendedName>
</protein>
<sequence>MSIPGLICKRILSDDGTPIYAEAVGNSSLPSIIFIHGLGLSSIVFEKLFQDRTLLNIAYLVRYDLRGHGWSGKPVNAEAHESIRYAQDFMAVADAFNLNKPYLFGWSLGATVATDVCQHISPTPLAGIIYAAPLPYIGPIMAELGKPTIAPIREGLMAPDAATVMDSKIKFVLSTFVDPDAVDYPTIASWIGSGAYISGEGVKRAITRPQNPAGLYAAGKAGLPLLFLYSHEDAQLDNEVAVNEVGCFFENKKVVVIPRSGHAVFHDNQSRVVAEIISFIGGKTAH</sequence>
<dbReference type="InterPro" id="IPR050266">
    <property type="entry name" value="AB_hydrolase_sf"/>
</dbReference>
<evidence type="ECO:0000259" key="1">
    <source>
        <dbReference type="Pfam" id="PF12697"/>
    </source>
</evidence>
<reference evidence="3" key="2">
    <citation type="submission" date="2015-01" db="EMBL/GenBank/DDBJ databases">
        <title>Evolutionary Origins and Diversification of the Mycorrhizal Mutualists.</title>
        <authorList>
            <consortium name="DOE Joint Genome Institute"/>
            <consortium name="Mycorrhizal Genomics Consortium"/>
            <person name="Kohler A."/>
            <person name="Kuo A."/>
            <person name="Nagy L.G."/>
            <person name="Floudas D."/>
            <person name="Copeland A."/>
            <person name="Barry K.W."/>
            <person name="Cichocki N."/>
            <person name="Veneault-Fourrey C."/>
            <person name="LaButti K."/>
            <person name="Lindquist E.A."/>
            <person name="Lipzen A."/>
            <person name="Lundell T."/>
            <person name="Morin E."/>
            <person name="Murat C."/>
            <person name="Riley R."/>
            <person name="Ohm R."/>
            <person name="Sun H."/>
            <person name="Tunlid A."/>
            <person name="Henrissat B."/>
            <person name="Grigoriev I.V."/>
            <person name="Hibbett D.S."/>
            <person name="Martin F."/>
        </authorList>
    </citation>
    <scope>NUCLEOTIDE SEQUENCE [LARGE SCALE GENOMIC DNA]</scope>
    <source>
        <strain evidence="3">Marx 270</strain>
    </source>
</reference>
<reference evidence="2 3" key="1">
    <citation type="submission" date="2014-04" db="EMBL/GenBank/DDBJ databases">
        <authorList>
            <consortium name="DOE Joint Genome Institute"/>
            <person name="Kuo A."/>
            <person name="Kohler A."/>
            <person name="Costa M.D."/>
            <person name="Nagy L.G."/>
            <person name="Floudas D."/>
            <person name="Copeland A."/>
            <person name="Barry K.W."/>
            <person name="Cichocki N."/>
            <person name="Veneault-Fourrey C."/>
            <person name="LaButti K."/>
            <person name="Lindquist E.A."/>
            <person name="Lipzen A."/>
            <person name="Lundell T."/>
            <person name="Morin E."/>
            <person name="Murat C."/>
            <person name="Sun H."/>
            <person name="Tunlid A."/>
            <person name="Henrissat B."/>
            <person name="Grigoriev I.V."/>
            <person name="Hibbett D.S."/>
            <person name="Martin F."/>
            <person name="Nordberg H.P."/>
            <person name="Cantor M.N."/>
            <person name="Hua S.X."/>
        </authorList>
    </citation>
    <scope>NUCLEOTIDE SEQUENCE [LARGE SCALE GENOMIC DNA]</scope>
    <source>
        <strain evidence="2 3">Marx 270</strain>
    </source>
</reference>
<dbReference type="InterPro" id="IPR000073">
    <property type="entry name" value="AB_hydrolase_1"/>
</dbReference>
<evidence type="ECO:0000313" key="3">
    <source>
        <dbReference type="Proteomes" id="UP000054217"/>
    </source>
</evidence>
<keyword evidence="3" id="KW-1185">Reference proteome</keyword>
<dbReference type="OrthoDB" id="408373at2759"/>
<organism evidence="2 3">
    <name type="scientific">Pisolithus tinctorius Marx 270</name>
    <dbReference type="NCBI Taxonomy" id="870435"/>
    <lineage>
        <taxon>Eukaryota</taxon>
        <taxon>Fungi</taxon>
        <taxon>Dikarya</taxon>
        <taxon>Basidiomycota</taxon>
        <taxon>Agaricomycotina</taxon>
        <taxon>Agaricomycetes</taxon>
        <taxon>Agaricomycetidae</taxon>
        <taxon>Boletales</taxon>
        <taxon>Sclerodermatineae</taxon>
        <taxon>Pisolithaceae</taxon>
        <taxon>Pisolithus</taxon>
    </lineage>
</organism>
<dbReference type="Pfam" id="PF12697">
    <property type="entry name" value="Abhydrolase_6"/>
    <property type="match status" value="1"/>
</dbReference>
<dbReference type="Proteomes" id="UP000054217">
    <property type="component" value="Unassembled WGS sequence"/>
</dbReference>
<dbReference type="EMBL" id="KN831983">
    <property type="protein sequence ID" value="KIO02072.1"/>
    <property type="molecule type" value="Genomic_DNA"/>
</dbReference>
<evidence type="ECO:0000313" key="2">
    <source>
        <dbReference type="EMBL" id="KIO02072.1"/>
    </source>
</evidence>
<dbReference type="InterPro" id="IPR029058">
    <property type="entry name" value="AB_hydrolase_fold"/>
</dbReference>